<comment type="similarity">
    <text evidence="2">Belongs to the Tom7 family.</text>
</comment>
<comment type="caution">
    <text evidence="11">The sequence shown here is derived from an EMBL/GenBank/DDBJ whole genome shotgun (WGS) entry which is preliminary data.</text>
</comment>
<keyword evidence="5" id="KW-1000">Mitochondrion outer membrane</keyword>
<reference evidence="12" key="1">
    <citation type="submission" date="2016-06" db="EMBL/GenBank/DDBJ databases">
        <title>Parallel loss of symbiosis genes in relatives of nitrogen-fixing non-legume Parasponia.</title>
        <authorList>
            <person name="Van Velzen R."/>
            <person name="Holmer R."/>
            <person name="Bu F."/>
            <person name="Rutten L."/>
            <person name="Van Zeijl A."/>
            <person name="Liu W."/>
            <person name="Santuari L."/>
            <person name="Cao Q."/>
            <person name="Sharma T."/>
            <person name="Shen D."/>
            <person name="Roswanjaya Y."/>
            <person name="Wardhani T."/>
            <person name="Kalhor M.S."/>
            <person name="Jansen J."/>
            <person name="Van den Hoogen J."/>
            <person name="Gungor B."/>
            <person name="Hartog M."/>
            <person name="Hontelez J."/>
            <person name="Verver J."/>
            <person name="Yang W.-C."/>
            <person name="Schijlen E."/>
            <person name="Repin R."/>
            <person name="Schilthuizen M."/>
            <person name="Schranz E."/>
            <person name="Heidstra R."/>
            <person name="Miyata K."/>
            <person name="Fedorova E."/>
            <person name="Kohlen W."/>
            <person name="Bisseling T."/>
            <person name="Smit S."/>
            <person name="Geurts R."/>
        </authorList>
    </citation>
    <scope>NUCLEOTIDE SEQUENCE [LARGE SCALE GENOMIC DNA]</scope>
    <source>
        <strain evidence="12">cv. WU1-14</strain>
    </source>
</reference>
<protein>
    <submittedName>
        <fullName evidence="11">Mitochondrial import receptor subunit TOM</fullName>
    </submittedName>
</protein>
<evidence type="ECO:0000313" key="11">
    <source>
        <dbReference type="EMBL" id="PON41129.1"/>
    </source>
</evidence>
<evidence type="ECO:0000256" key="8">
    <source>
        <dbReference type="ARBA" id="ARBA00023128"/>
    </source>
</evidence>
<keyword evidence="3" id="KW-0813">Transport</keyword>
<dbReference type="STRING" id="3476.A0A2P5AX71"/>
<keyword evidence="6" id="KW-0653">Protein transport</keyword>
<keyword evidence="8" id="KW-0496">Mitochondrion</keyword>
<evidence type="ECO:0000256" key="3">
    <source>
        <dbReference type="ARBA" id="ARBA00022448"/>
    </source>
</evidence>
<dbReference type="EMBL" id="JXTB01000422">
    <property type="protein sequence ID" value="PON41129.1"/>
    <property type="molecule type" value="Genomic_DNA"/>
</dbReference>
<keyword evidence="11" id="KW-0675">Receptor</keyword>
<dbReference type="Proteomes" id="UP000237105">
    <property type="component" value="Unassembled WGS sequence"/>
</dbReference>
<keyword evidence="12" id="KW-1185">Reference proteome</keyword>
<dbReference type="InterPro" id="IPR012621">
    <property type="entry name" value="Tom7"/>
</dbReference>
<evidence type="ECO:0000256" key="5">
    <source>
        <dbReference type="ARBA" id="ARBA00022787"/>
    </source>
</evidence>
<dbReference type="Pfam" id="PF08038">
    <property type="entry name" value="Tom7"/>
    <property type="match status" value="1"/>
</dbReference>
<accession>A0A2P5AX71</accession>
<evidence type="ECO:0000256" key="7">
    <source>
        <dbReference type="ARBA" id="ARBA00022989"/>
    </source>
</evidence>
<evidence type="ECO:0000313" key="12">
    <source>
        <dbReference type="Proteomes" id="UP000237105"/>
    </source>
</evidence>
<evidence type="ECO:0000256" key="10">
    <source>
        <dbReference type="SAM" id="MobiDB-lite"/>
    </source>
</evidence>
<evidence type="ECO:0000256" key="4">
    <source>
        <dbReference type="ARBA" id="ARBA00022692"/>
    </source>
</evidence>
<dbReference type="OrthoDB" id="284357at2759"/>
<organism evidence="11 12">
    <name type="scientific">Parasponia andersonii</name>
    <name type="common">Sponia andersonii</name>
    <dbReference type="NCBI Taxonomy" id="3476"/>
    <lineage>
        <taxon>Eukaryota</taxon>
        <taxon>Viridiplantae</taxon>
        <taxon>Streptophyta</taxon>
        <taxon>Embryophyta</taxon>
        <taxon>Tracheophyta</taxon>
        <taxon>Spermatophyta</taxon>
        <taxon>Magnoliopsida</taxon>
        <taxon>eudicotyledons</taxon>
        <taxon>Gunneridae</taxon>
        <taxon>Pentapetalae</taxon>
        <taxon>rosids</taxon>
        <taxon>fabids</taxon>
        <taxon>Rosales</taxon>
        <taxon>Cannabaceae</taxon>
        <taxon>Parasponia</taxon>
    </lineage>
</organism>
<evidence type="ECO:0000256" key="2">
    <source>
        <dbReference type="ARBA" id="ARBA00010917"/>
    </source>
</evidence>
<comment type="subcellular location">
    <subcellularLocation>
        <location evidence="1">Mitochondrion outer membrane</location>
        <topology evidence="1">Single-pass membrane protein</topology>
    </subcellularLocation>
</comment>
<dbReference type="GO" id="GO:0005742">
    <property type="term" value="C:mitochondrial outer membrane translocase complex"/>
    <property type="evidence" value="ECO:0007669"/>
    <property type="project" value="InterPro"/>
</dbReference>
<evidence type="ECO:0000256" key="1">
    <source>
        <dbReference type="ARBA" id="ARBA00004572"/>
    </source>
</evidence>
<name>A0A2P5AX71_PARAD</name>
<evidence type="ECO:0000256" key="9">
    <source>
        <dbReference type="ARBA" id="ARBA00023136"/>
    </source>
</evidence>
<feature type="region of interest" description="Disordered" evidence="10">
    <location>
        <begin position="1"/>
        <end position="26"/>
    </location>
</feature>
<gene>
    <name evidence="11" type="ORF">PanWU01x14_292010</name>
</gene>
<keyword evidence="7" id="KW-1133">Transmembrane helix</keyword>
<evidence type="ECO:0000256" key="6">
    <source>
        <dbReference type="ARBA" id="ARBA00022927"/>
    </source>
</evidence>
<dbReference type="PANTHER" id="PTHR34944:SF2">
    <property type="entry name" value="MITOCHONDRIAL IMPORT RECEPTOR SUBUNIT TOM7"/>
    <property type="match status" value="1"/>
</dbReference>
<proteinExistence type="inferred from homology"/>
<keyword evidence="4" id="KW-0812">Transmembrane</keyword>
<dbReference type="PANTHER" id="PTHR34944">
    <property type="entry name" value="MITOCHONDRIAL IMPORT RECEPTOR SUBUNIT TOM7"/>
    <property type="match status" value="1"/>
</dbReference>
<keyword evidence="9" id="KW-0472">Membrane</keyword>
<dbReference type="GO" id="GO:0030150">
    <property type="term" value="P:protein import into mitochondrial matrix"/>
    <property type="evidence" value="ECO:0007669"/>
    <property type="project" value="InterPro"/>
</dbReference>
<sequence>MASRVSLKGKGKTTSKGSKGSEEQSTAQVVKEWTNWTLKKGKVVVHYGFIPLVIIIGMNSEPKPHLSQLLSPV</sequence>
<dbReference type="AlphaFoldDB" id="A0A2P5AX71"/>